<evidence type="ECO:0000313" key="1">
    <source>
        <dbReference type="Proteomes" id="UP000887579"/>
    </source>
</evidence>
<accession>A0AC34FQM9</accession>
<name>A0AC34FQM9_9BILA</name>
<sequence>MPCLNQDLLFDIGKQLIEDGDSDAVIRFALSGKESFQAMSKVFASVTTLKLYYNQYSIGWDKQCSTFQLGNGKNFSKFIFFHIGNCIKNLHIDGAMVVFVEFYQPLFKKLLAKKRNPFLSSIKDLTFNVSRFYASVEGMNQIAKYFTSLESLNFIIRIGEYDNHFDSIGAEILNNISKIKKVINQSKKIPPKVTCSFYKFKKEMKFPDLKDCKFICSCFEPVESIPAFYCFQETLHSKSQKTVLEVQISM</sequence>
<dbReference type="Proteomes" id="UP000887579">
    <property type="component" value="Unplaced"/>
</dbReference>
<proteinExistence type="predicted"/>
<organism evidence="1 2">
    <name type="scientific">Panagrolaimus sp. ES5</name>
    <dbReference type="NCBI Taxonomy" id="591445"/>
    <lineage>
        <taxon>Eukaryota</taxon>
        <taxon>Metazoa</taxon>
        <taxon>Ecdysozoa</taxon>
        <taxon>Nematoda</taxon>
        <taxon>Chromadorea</taxon>
        <taxon>Rhabditida</taxon>
        <taxon>Tylenchina</taxon>
        <taxon>Panagrolaimomorpha</taxon>
        <taxon>Panagrolaimoidea</taxon>
        <taxon>Panagrolaimidae</taxon>
        <taxon>Panagrolaimus</taxon>
    </lineage>
</organism>
<dbReference type="WBParaSite" id="ES5_v2.g19552.t1">
    <property type="protein sequence ID" value="ES5_v2.g19552.t1"/>
    <property type="gene ID" value="ES5_v2.g19552"/>
</dbReference>
<protein>
    <submittedName>
        <fullName evidence="2">Uncharacterized protein</fullName>
    </submittedName>
</protein>
<evidence type="ECO:0000313" key="2">
    <source>
        <dbReference type="WBParaSite" id="ES5_v2.g19552.t1"/>
    </source>
</evidence>
<reference evidence="2" key="1">
    <citation type="submission" date="2022-11" db="UniProtKB">
        <authorList>
            <consortium name="WormBaseParasite"/>
        </authorList>
    </citation>
    <scope>IDENTIFICATION</scope>
</reference>